<dbReference type="KEGG" id="crq:GCK72_022388"/>
<dbReference type="GeneID" id="9824995"/>
<dbReference type="EMBL" id="DS268524">
    <property type="protein sequence ID" value="EFO85408.1"/>
    <property type="molecule type" value="Genomic_DNA"/>
</dbReference>
<evidence type="ECO:0000313" key="2">
    <source>
        <dbReference type="EMBL" id="EFO85408.1"/>
    </source>
</evidence>
<dbReference type="RefSeq" id="XP_003096765.2">
    <property type="nucleotide sequence ID" value="XM_003096717.2"/>
</dbReference>
<keyword evidence="3" id="KW-1185">Reference proteome</keyword>
<dbReference type="Proteomes" id="UP000008281">
    <property type="component" value="Unassembled WGS sequence"/>
</dbReference>
<dbReference type="CTD" id="9824995"/>
<sequence length="80" mass="9209">MHNTASLGCDMGTLLSNTDTYSESLDSEVEEGFDALDLAFDADQKQFITLIGSTYFHRNNMENRHHCNARKSRSQRRRRP</sequence>
<dbReference type="HOGENOM" id="CLU_2592043_0_0_1"/>
<protein>
    <submittedName>
        <fullName evidence="2">Uncharacterized protein</fullName>
    </submittedName>
</protein>
<proteinExistence type="predicted"/>
<organism evidence="3">
    <name type="scientific">Caenorhabditis remanei</name>
    <name type="common">Caenorhabditis vulgaris</name>
    <dbReference type="NCBI Taxonomy" id="31234"/>
    <lineage>
        <taxon>Eukaryota</taxon>
        <taxon>Metazoa</taxon>
        <taxon>Ecdysozoa</taxon>
        <taxon>Nematoda</taxon>
        <taxon>Chromadorea</taxon>
        <taxon>Rhabditida</taxon>
        <taxon>Rhabditina</taxon>
        <taxon>Rhabditomorpha</taxon>
        <taxon>Rhabditoidea</taxon>
        <taxon>Rhabditidae</taxon>
        <taxon>Peloderinae</taxon>
        <taxon>Caenorhabditis</taxon>
    </lineage>
</organism>
<evidence type="ECO:0000313" key="3">
    <source>
        <dbReference type="Proteomes" id="UP000008281"/>
    </source>
</evidence>
<gene>
    <name evidence="2" type="ORF">CRE_23663</name>
</gene>
<dbReference type="AlphaFoldDB" id="E3N473"/>
<accession>E3N473</accession>
<name>E3N473_CAERE</name>
<evidence type="ECO:0000256" key="1">
    <source>
        <dbReference type="SAM" id="MobiDB-lite"/>
    </source>
</evidence>
<feature type="compositionally biased region" description="Basic residues" evidence="1">
    <location>
        <begin position="66"/>
        <end position="80"/>
    </location>
</feature>
<feature type="region of interest" description="Disordered" evidence="1">
    <location>
        <begin position="61"/>
        <end position="80"/>
    </location>
</feature>
<reference evidence="2" key="1">
    <citation type="submission" date="2007-07" db="EMBL/GenBank/DDBJ databases">
        <title>PCAP assembly of the Caenorhabditis remanei genome.</title>
        <authorList>
            <consortium name="The Caenorhabditis remanei Sequencing Consortium"/>
            <person name="Wilson R.K."/>
        </authorList>
    </citation>
    <scope>NUCLEOTIDE SEQUENCE [LARGE SCALE GENOMIC DNA]</scope>
    <source>
        <strain evidence="2">PB4641</strain>
    </source>
</reference>